<feature type="region of interest" description="Disordered" evidence="1">
    <location>
        <begin position="38"/>
        <end position="71"/>
    </location>
</feature>
<sequence>MLLRPECNTINYYQGKIYPPDMAGRLWATTAQETVAAAPRQLEKSIETEPDERASGRSSIKTETMERSFSKSEMSKAEISIFWGCAGDFWTISG</sequence>
<feature type="compositionally biased region" description="Basic and acidic residues" evidence="1">
    <location>
        <begin position="41"/>
        <end position="55"/>
    </location>
</feature>
<dbReference type="AlphaFoldDB" id="A0A0W0RYB6"/>
<protein>
    <submittedName>
        <fullName evidence="2">Uncharacterized protein</fullName>
    </submittedName>
</protein>
<gene>
    <name evidence="2" type="ORF">Lboz_0745</name>
</gene>
<reference evidence="2 3" key="1">
    <citation type="submission" date="2015-11" db="EMBL/GenBank/DDBJ databases">
        <title>Genomic analysis of 38 Legionella species identifies large and diverse effector repertoires.</title>
        <authorList>
            <person name="Burstein D."/>
            <person name="Amaro F."/>
            <person name="Zusman T."/>
            <person name="Lifshitz Z."/>
            <person name="Cohen O."/>
            <person name="Gilbert J.A."/>
            <person name="Pupko T."/>
            <person name="Shuman H.A."/>
            <person name="Segal G."/>
        </authorList>
    </citation>
    <scope>NUCLEOTIDE SEQUENCE [LARGE SCALE GENOMIC DNA]</scope>
    <source>
        <strain evidence="2 3">WIGA</strain>
    </source>
</reference>
<comment type="caution">
    <text evidence="2">The sequence shown here is derived from an EMBL/GenBank/DDBJ whole genome shotgun (WGS) entry which is preliminary data.</text>
</comment>
<evidence type="ECO:0000313" key="2">
    <source>
        <dbReference type="EMBL" id="KTC75917.1"/>
    </source>
</evidence>
<evidence type="ECO:0000313" key="3">
    <source>
        <dbReference type="Proteomes" id="UP000054695"/>
    </source>
</evidence>
<dbReference type="Proteomes" id="UP000054695">
    <property type="component" value="Unassembled WGS sequence"/>
</dbReference>
<dbReference type="PATRIC" id="fig|447.4.peg.799"/>
<organism evidence="2 3">
    <name type="scientific">Legionella bozemanae</name>
    <name type="common">Fluoribacter bozemanae</name>
    <dbReference type="NCBI Taxonomy" id="447"/>
    <lineage>
        <taxon>Bacteria</taxon>
        <taxon>Pseudomonadati</taxon>
        <taxon>Pseudomonadota</taxon>
        <taxon>Gammaproteobacteria</taxon>
        <taxon>Legionellales</taxon>
        <taxon>Legionellaceae</taxon>
        <taxon>Legionella</taxon>
    </lineage>
</organism>
<accession>A0A0W0RYB6</accession>
<name>A0A0W0RYB6_LEGBO</name>
<keyword evidence="3" id="KW-1185">Reference proteome</keyword>
<dbReference type="EMBL" id="LNXU01000007">
    <property type="protein sequence ID" value="KTC75917.1"/>
    <property type="molecule type" value="Genomic_DNA"/>
</dbReference>
<evidence type="ECO:0000256" key="1">
    <source>
        <dbReference type="SAM" id="MobiDB-lite"/>
    </source>
</evidence>
<proteinExistence type="predicted"/>